<dbReference type="AlphaFoldDB" id="A0A2S4JWU2"/>
<evidence type="ECO:0000256" key="1">
    <source>
        <dbReference type="SAM" id="MobiDB-lite"/>
    </source>
</evidence>
<protein>
    <submittedName>
        <fullName evidence="2">Uncharacterized protein</fullName>
    </submittedName>
</protein>
<evidence type="ECO:0000313" key="2">
    <source>
        <dbReference type="EMBL" id="POR03992.1"/>
    </source>
</evidence>
<reference evidence="3" key="1">
    <citation type="submission" date="2015-12" db="EMBL/GenBank/DDBJ databases">
        <authorList>
            <person name="Lodha T.D."/>
            <person name="Chintalapati S."/>
            <person name="Chintalapati V.R."/>
            <person name="Sravanthi T."/>
        </authorList>
    </citation>
    <scope>NUCLEOTIDE SEQUENCE [LARGE SCALE GENOMIC DNA]</scope>
    <source>
        <strain evidence="3">JC133</strain>
    </source>
</reference>
<evidence type="ECO:0000313" key="3">
    <source>
        <dbReference type="Proteomes" id="UP000237350"/>
    </source>
</evidence>
<sequence>MKGRSNPESREGPVPTSSRGFLKVSGDEAQSITPSQRVALIRRGNEFFNKGDYATAKRIFMTVGYSDGLIRLGNRFSKEGNPLEAFRMFWLAGDTRRVAELSENMAQVIRKWLREDEPLPHREKRE</sequence>
<dbReference type="Proteomes" id="UP000237350">
    <property type="component" value="Unassembled WGS sequence"/>
</dbReference>
<feature type="compositionally biased region" description="Basic and acidic residues" evidence="1">
    <location>
        <begin position="1"/>
        <end position="11"/>
    </location>
</feature>
<name>A0A2S4JWU2_9SPIO</name>
<dbReference type="EMBL" id="LPWH01000051">
    <property type="protein sequence ID" value="POR03992.1"/>
    <property type="molecule type" value="Genomic_DNA"/>
</dbReference>
<dbReference type="OrthoDB" id="342681at2"/>
<accession>A0A2S4JWU2</accession>
<keyword evidence="3" id="KW-1185">Reference proteome</keyword>
<dbReference type="RefSeq" id="WP_018525910.1">
    <property type="nucleotide sequence ID" value="NZ_LPWH01000051.1"/>
</dbReference>
<feature type="region of interest" description="Disordered" evidence="1">
    <location>
        <begin position="1"/>
        <end position="30"/>
    </location>
</feature>
<gene>
    <name evidence="2" type="ORF">AU468_04825</name>
</gene>
<proteinExistence type="predicted"/>
<comment type="caution">
    <text evidence="2">The sequence shown here is derived from an EMBL/GenBank/DDBJ whole genome shotgun (WGS) entry which is preliminary data.</text>
</comment>
<organism evidence="2 3">
    <name type="scientific">Alkalispirochaeta sphaeroplastigenens</name>
    <dbReference type="NCBI Taxonomy" id="1187066"/>
    <lineage>
        <taxon>Bacteria</taxon>
        <taxon>Pseudomonadati</taxon>
        <taxon>Spirochaetota</taxon>
        <taxon>Spirochaetia</taxon>
        <taxon>Spirochaetales</taxon>
        <taxon>Spirochaetaceae</taxon>
        <taxon>Alkalispirochaeta</taxon>
    </lineage>
</organism>